<proteinExistence type="predicted"/>
<sequence length="119" mass="13640">MCECDRSVPYLPSIAYLSWTALCNVNYNEMRGAHKKEGWGVMGGQYDVRKEVMGDEGVSFNGQEIIKKTLQGHQMKNAKLKKLQPQRHFTLRYSKLARKPDTHPTFTNRSTILNVVPII</sequence>
<dbReference type="EMBL" id="JASPKZ010008879">
    <property type="protein sequence ID" value="KAJ9578431.1"/>
    <property type="molecule type" value="Genomic_DNA"/>
</dbReference>
<dbReference type="AlphaFoldDB" id="A0AAD7ZDP1"/>
<feature type="non-terminal residue" evidence="1">
    <location>
        <position position="1"/>
    </location>
</feature>
<name>A0AAD7ZDP1_DIPPU</name>
<dbReference type="Proteomes" id="UP001233999">
    <property type="component" value="Unassembled WGS sequence"/>
</dbReference>
<accession>A0AAD7ZDP1</accession>
<protein>
    <submittedName>
        <fullName evidence="1">Uncharacterized protein</fullName>
    </submittedName>
</protein>
<reference evidence="1" key="2">
    <citation type="submission" date="2023-05" db="EMBL/GenBank/DDBJ databases">
        <authorList>
            <person name="Fouks B."/>
        </authorList>
    </citation>
    <scope>NUCLEOTIDE SEQUENCE</scope>
    <source>
        <strain evidence="1">Stay&amp;Tobe</strain>
        <tissue evidence="1">Testes</tissue>
    </source>
</reference>
<keyword evidence="2" id="KW-1185">Reference proteome</keyword>
<evidence type="ECO:0000313" key="1">
    <source>
        <dbReference type="EMBL" id="KAJ9578431.1"/>
    </source>
</evidence>
<reference evidence="1" key="1">
    <citation type="journal article" date="2023" name="IScience">
        <title>Live-bearing cockroach genome reveals convergent evolutionary mechanisms linked to viviparity in insects and beyond.</title>
        <authorList>
            <person name="Fouks B."/>
            <person name="Harrison M.C."/>
            <person name="Mikhailova A.A."/>
            <person name="Marchal E."/>
            <person name="English S."/>
            <person name="Carruthers M."/>
            <person name="Jennings E.C."/>
            <person name="Chiamaka E.L."/>
            <person name="Frigard R.A."/>
            <person name="Pippel M."/>
            <person name="Attardo G.M."/>
            <person name="Benoit J.B."/>
            <person name="Bornberg-Bauer E."/>
            <person name="Tobe S.S."/>
        </authorList>
    </citation>
    <scope>NUCLEOTIDE SEQUENCE</scope>
    <source>
        <strain evidence="1">Stay&amp;Tobe</strain>
    </source>
</reference>
<evidence type="ECO:0000313" key="2">
    <source>
        <dbReference type="Proteomes" id="UP001233999"/>
    </source>
</evidence>
<gene>
    <name evidence="1" type="ORF">L9F63_005351</name>
</gene>
<comment type="caution">
    <text evidence="1">The sequence shown here is derived from an EMBL/GenBank/DDBJ whole genome shotgun (WGS) entry which is preliminary data.</text>
</comment>
<organism evidence="1 2">
    <name type="scientific">Diploptera punctata</name>
    <name type="common">Pacific beetle cockroach</name>
    <dbReference type="NCBI Taxonomy" id="6984"/>
    <lineage>
        <taxon>Eukaryota</taxon>
        <taxon>Metazoa</taxon>
        <taxon>Ecdysozoa</taxon>
        <taxon>Arthropoda</taxon>
        <taxon>Hexapoda</taxon>
        <taxon>Insecta</taxon>
        <taxon>Pterygota</taxon>
        <taxon>Neoptera</taxon>
        <taxon>Polyneoptera</taxon>
        <taxon>Dictyoptera</taxon>
        <taxon>Blattodea</taxon>
        <taxon>Blaberoidea</taxon>
        <taxon>Blaberidae</taxon>
        <taxon>Diplopterinae</taxon>
        <taxon>Diploptera</taxon>
    </lineage>
</organism>